<dbReference type="Proteomes" id="UP000245697">
    <property type="component" value="Unassembled WGS sequence"/>
</dbReference>
<keyword evidence="2" id="KW-1185">Reference proteome</keyword>
<accession>A0A316EK01</accession>
<proteinExistence type="predicted"/>
<evidence type="ECO:0000313" key="1">
    <source>
        <dbReference type="EMBL" id="PWK32097.1"/>
    </source>
</evidence>
<dbReference type="EMBL" id="QGGR01000031">
    <property type="protein sequence ID" value="PWK32097.1"/>
    <property type="molecule type" value="Genomic_DNA"/>
</dbReference>
<sequence>MRTVSDGFGDWVDWSPAGLDGVPAAVRNGTVRLTINTGGFVPRYTDSTGQLTGTSAIPKFTLRTPSV</sequence>
<protein>
    <submittedName>
        <fullName evidence="1">Uncharacterized protein</fullName>
    </submittedName>
</protein>
<organism evidence="1 2">
    <name type="scientific">Actinoplanes xinjiangensis</name>
    <dbReference type="NCBI Taxonomy" id="512350"/>
    <lineage>
        <taxon>Bacteria</taxon>
        <taxon>Bacillati</taxon>
        <taxon>Actinomycetota</taxon>
        <taxon>Actinomycetes</taxon>
        <taxon>Micromonosporales</taxon>
        <taxon>Micromonosporaceae</taxon>
        <taxon>Actinoplanes</taxon>
    </lineage>
</organism>
<dbReference type="RefSeq" id="WP_109602038.1">
    <property type="nucleotide sequence ID" value="NZ_BONA01000085.1"/>
</dbReference>
<gene>
    <name evidence="1" type="ORF">BC793_13193</name>
</gene>
<dbReference type="AlphaFoldDB" id="A0A316EK01"/>
<comment type="caution">
    <text evidence="1">The sequence shown here is derived from an EMBL/GenBank/DDBJ whole genome shotgun (WGS) entry which is preliminary data.</text>
</comment>
<reference evidence="1 2" key="1">
    <citation type="submission" date="2018-05" db="EMBL/GenBank/DDBJ databases">
        <title>Genomic Encyclopedia of Archaeal and Bacterial Type Strains, Phase II (KMG-II): from individual species to whole genera.</title>
        <authorList>
            <person name="Goeker M."/>
        </authorList>
    </citation>
    <scope>NUCLEOTIDE SEQUENCE [LARGE SCALE GENOMIC DNA]</scope>
    <source>
        <strain evidence="1 2">DSM 45184</strain>
    </source>
</reference>
<name>A0A316EK01_9ACTN</name>
<evidence type="ECO:0000313" key="2">
    <source>
        <dbReference type="Proteomes" id="UP000245697"/>
    </source>
</evidence>